<feature type="domain" description="Bacterial type II secretion system protein E" evidence="4">
    <location>
        <begin position="234"/>
        <end position="248"/>
    </location>
</feature>
<organism evidence="5 6">
    <name type="scientific">Legionella massiliensis</name>
    <dbReference type="NCBI Taxonomy" id="1034943"/>
    <lineage>
        <taxon>Bacteria</taxon>
        <taxon>Pseudomonadati</taxon>
        <taxon>Pseudomonadota</taxon>
        <taxon>Gammaproteobacteria</taxon>
        <taxon>Legionellales</taxon>
        <taxon>Legionellaceae</taxon>
        <taxon>Legionella</taxon>
    </lineage>
</organism>
<dbReference type="InterPro" id="IPR003593">
    <property type="entry name" value="AAA+_ATPase"/>
</dbReference>
<dbReference type="AlphaFoldDB" id="A0A078KV65"/>
<dbReference type="CDD" id="cd01129">
    <property type="entry name" value="PulE-GspE-like"/>
    <property type="match status" value="1"/>
</dbReference>
<evidence type="ECO:0000313" key="5">
    <source>
        <dbReference type="EMBL" id="CDZ78330.1"/>
    </source>
</evidence>
<dbReference type="PANTHER" id="PTHR30258">
    <property type="entry name" value="TYPE II SECRETION SYSTEM PROTEIN GSPE-RELATED"/>
    <property type="match status" value="1"/>
</dbReference>
<dbReference type="PANTHER" id="PTHR30258:SF1">
    <property type="entry name" value="PROTEIN TRANSPORT PROTEIN HOFB HOMOLOG"/>
    <property type="match status" value="1"/>
</dbReference>
<name>A0A078KV65_9GAMM</name>
<dbReference type="FunFam" id="3.30.450.90:FF:000001">
    <property type="entry name" value="Type II secretion system ATPase GspE"/>
    <property type="match status" value="1"/>
</dbReference>
<dbReference type="GO" id="GO:0005524">
    <property type="term" value="F:ATP binding"/>
    <property type="evidence" value="ECO:0007669"/>
    <property type="project" value="UniProtKB-KW"/>
</dbReference>
<comment type="similarity">
    <text evidence="1">Belongs to the GSP E family.</text>
</comment>
<evidence type="ECO:0000259" key="4">
    <source>
        <dbReference type="PROSITE" id="PS00662"/>
    </source>
</evidence>
<dbReference type="Gene3D" id="3.30.450.90">
    <property type="match status" value="1"/>
</dbReference>
<keyword evidence="2" id="KW-0547">Nucleotide-binding</keyword>
<dbReference type="GO" id="GO:0005886">
    <property type="term" value="C:plasma membrane"/>
    <property type="evidence" value="ECO:0007669"/>
    <property type="project" value="TreeGrafter"/>
</dbReference>
<dbReference type="STRING" id="1034943.BN59_02640"/>
<accession>A0A078KV65</accession>
<dbReference type="EMBL" id="CCSB01000003">
    <property type="protein sequence ID" value="CDZ78330.1"/>
    <property type="molecule type" value="Genomic_DNA"/>
</dbReference>
<evidence type="ECO:0000256" key="3">
    <source>
        <dbReference type="ARBA" id="ARBA00022840"/>
    </source>
</evidence>
<dbReference type="SUPFAM" id="SSF52540">
    <property type="entry name" value="P-loop containing nucleoside triphosphate hydrolases"/>
    <property type="match status" value="1"/>
</dbReference>
<gene>
    <name evidence="5" type="primary">epsE_1</name>
    <name evidence="5" type="ORF">BN59_02640</name>
</gene>
<dbReference type="InterPro" id="IPR001482">
    <property type="entry name" value="T2SS/T4SS_dom"/>
</dbReference>
<dbReference type="eggNOG" id="COG2804">
    <property type="taxonomic scope" value="Bacteria"/>
</dbReference>
<evidence type="ECO:0000256" key="1">
    <source>
        <dbReference type="ARBA" id="ARBA00006611"/>
    </source>
</evidence>
<dbReference type="PROSITE" id="PS00662">
    <property type="entry name" value="T2SP_E"/>
    <property type="match status" value="1"/>
</dbReference>
<dbReference type="Pfam" id="PF00437">
    <property type="entry name" value="T2SSE"/>
    <property type="match status" value="1"/>
</dbReference>
<keyword evidence="3" id="KW-0067">ATP-binding</keyword>
<reference evidence="5 6" key="1">
    <citation type="submission" date="2014-06" db="EMBL/GenBank/DDBJ databases">
        <authorList>
            <person name="Urmite Genomes Urmite Genomes"/>
        </authorList>
    </citation>
    <scope>NUCLEOTIDE SEQUENCE [LARGE SCALE GENOMIC DNA]</scope>
</reference>
<evidence type="ECO:0000313" key="6">
    <source>
        <dbReference type="Proteomes" id="UP000044071"/>
    </source>
</evidence>
<dbReference type="SMART" id="SM00382">
    <property type="entry name" value="AAA"/>
    <property type="match status" value="1"/>
</dbReference>
<dbReference type="InterPro" id="IPR027417">
    <property type="entry name" value="P-loop_NTPase"/>
</dbReference>
<proteinExistence type="inferred from homology"/>
<sequence length="389" mass="43043">MPTIVQEINYLSSPFALDSDTPPLLAEDYDTTVVKYLNQILNTAIQQGASDIHFEPYEQEYRIRYRQDGLLIEVAQPPLSLANRISSRLKVMANLDIAERRKPQDGRFQLSRPSSHNVDCRISTCPTINGEKVVVRILDTRAIQLDIDSLGMSSLQKEHFLRCLHKPQGLILVSGPTGSGKTVTLYTALQLLNSKEKNISTAEDPVEIKIPGINQVNMNSKVGLSFSNILRSFLRQDPDIIMIGEIRDLETAELAIKAAHTGHLVLATVHSNSAAETLTRLRNLGVPSFNLANSVSLLLAQRLARRLCEHCKPQLGCTHCTNGYSGRLGLFEVMPISIPIRQLILSEANSLDILELAQGEGMQSIYQSGLEKVKQGLTTLEEVNRVALS</sequence>
<dbReference type="Gene3D" id="3.40.50.300">
    <property type="entry name" value="P-loop containing nucleotide triphosphate hydrolases"/>
    <property type="match status" value="1"/>
</dbReference>
<dbReference type="Proteomes" id="UP000044071">
    <property type="component" value="Unassembled WGS sequence"/>
</dbReference>
<evidence type="ECO:0000256" key="2">
    <source>
        <dbReference type="ARBA" id="ARBA00022741"/>
    </source>
</evidence>
<keyword evidence="6" id="KW-1185">Reference proteome</keyword>
<protein>
    <submittedName>
        <fullName evidence="5">Type II traffic warden ATPase</fullName>
    </submittedName>
</protein>
<dbReference type="GO" id="GO:0016887">
    <property type="term" value="F:ATP hydrolysis activity"/>
    <property type="evidence" value="ECO:0007669"/>
    <property type="project" value="TreeGrafter"/>
</dbReference>